<dbReference type="EMBL" id="JBJQND010000010">
    <property type="protein sequence ID" value="KAL3865266.1"/>
    <property type="molecule type" value="Genomic_DNA"/>
</dbReference>
<evidence type="ECO:0000256" key="6">
    <source>
        <dbReference type="ARBA" id="ARBA00023157"/>
    </source>
</evidence>
<evidence type="ECO:0000256" key="3">
    <source>
        <dbReference type="ARBA" id="ARBA00022801"/>
    </source>
</evidence>
<reference evidence="10 11" key="1">
    <citation type="submission" date="2024-11" db="EMBL/GenBank/DDBJ databases">
        <title>Chromosome-level genome assembly of the freshwater bivalve Anodonta woodiana.</title>
        <authorList>
            <person name="Chen X."/>
        </authorList>
    </citation>
    <scope>NUCLEOTIDE SEQUENCE [LARGE SCALE GENOMIC DNA]</scope>
    <source>
        <strain evidence="10">MN2024</strain>
        <tissue evidence="10">Gills</tissue>
    </source>
</reference>
<evidence type="ECO:0000313" key="11">
    <source>
        <dbReference type="Proteomes" id="UP001634394"/>
    </source>
</evidence>
<accession>A0ABD3VUJ0</accession>
<gene>
    <name evidence="10" type="ORF">ACJMK2_006879</name>
</gene>
<feature type="active site" evidence="8">
    <location>
        <position position="400"/>
    </location>
</feature>
<evidence type="ECO:0000256" key="2">
    <source>
        <dbReference type="ARBA" id="ARBA00022723"/>
    </source>
</evidence>
<keyword evidence="7" id="KW-0325">Glycoprotein</keyword>
<evidence type="ECO:0000256" key="7">
    <source>
        <dbReference type="ARBA" id="ARBA00023180"/>
    </source>
</evidence>
<dbReference type="Proteomes" id="UP001634394">
    <property type="component" value="Unassembled WGS sequence"/>
</dbReference>
<evidence type="ECO:0000256" key="8">
    <source>
        <dbReference type="PROSITE-ProRule" id="PRU00276"/>
    </source>
</evidence>
<dbReference type="GO" id="GO:0006508">
    <property type="term" value="P:proteolysis"/>
    <property type="evidence" value="ECO:0007669"/>
    <property type="project" value="UniProtKB-KW"/>
</dbReference>
<keyword evidence="11" id="KW-1185">Reference proteome</keyword>
<feature type="binding site" evidence="8">
    <location>
        <position position="403"/>
    </location>
    <ligand>
        <name>Zn(2+)</name>
        <dbReference type="ChEBI" id="CHEBI:29105"/>
        <note>catalytic</note>
    </ligand>
</feature>
<dbReference type="Pfam" id="PF01421">
    <property type="entry name" value="Reprolysin"/>
    <property type="match status" value="1"/>
</dbReference>
<dbReference type="Gene3D" id="3.40.390.10">
    <property type="entry name" value="Collagenase (Catalytic Domain)"/>
    <property type="match status" value="1"/>
</dbReference>
<keyword evidence="2 8" id="KW-0479">Metal-binding</keyword>
<proteinExistence type="predicted"/>
<dbReference type="GO" id="GO:0008237">
    <property type="term" value="F:metallopeptidase activity"/>
    <property type="evidence" value="ECO:0007669"/>
    <property type="project" value="UniProtKB-KW"/>
</dbReference>
<feature type="binding site" evidence="8">
    <location>
        <position position="409"/>
    </location>
    <ligand>
        <name>Zn(2+)</name>
        <dbReference type="ChEBI" id="CHEBI:29105"/>
        <note>catalytic</note>
    </ligand>
</feature>
<comment type="caution">
    <text evidence="10">The sequence shown here is derived from an EMBL/GenBank/DDBJ whole genome shotgun (WGS) entry which is preliminary data.</text>
</comment>
<evidence type="ECO:0000256" key="4">
    <source>
        <dbReference type="ARBA" id="ARBA00022833"/>
    </source>
</evidence>
<evidence type="ECO:0000256" key="5">
    <source>
        <dbReference type="ARBA" id="ARBA00023049"/>
    </source>
</evidence>
<feature type="binding site" evidence="8">
    <location>
        <position position="399"/>
    </location>
    <ligand>
        <name>Zn(2+)</name>
        <dbReference type="ChEBI" id="CHEBI:29105"/>
        <note>catalytic</note>
    </ligand>
</feature>
<dbReference type="SUPFAM" id="SSF55486">
    <property type="entry name" value="Metalloproteases ('zincins'), catalytic domain"/>
    <property type="match status" value="1"/>
</dbReference>
<dbReference type="PANTHER" id="PTHR11905">
    <property type="entry name" value="ADAM A DISINTEGRIN AND METALLOPROTEASE DOMAIN"/>
    <property type="match status" value="1"/>
</dbReference>
<feature type="domain" description="Peptidase M12B" evidence="9">
    <location>
        <begin position="225"/>
        <end position="458"/>
    </location>
</feature>
<protein>
    <recommendedName>
        <fullName evidence="9">Peptidase M12B domain-containing protein</fullName>
    </recommendedName>
</protein>
<evidence type="ECO:0000313" key="10">
    <source>
        <dbReference type="EMBL" id="KAL3865266.1"/>
    </source>
</evidence>
<keyword evidence="1" id="KW-0645">Protease</keyword>
<comment type="caution">
    <text evidence="8">Lacks conserved residue(s) required for the propagation of feature annotation.</text>
</comment>
<evidence type="ECO:0000256" key="1">
    <source>
        <dbReference type="ARBA" id="ARBA00022670"/>
    </source>
</evidence>
<dbReference type="GO" id="GO:0046872">
    <property type="term" value="F:metal ion binding"/>
    <property type="evidence" value="ECO:0007669"/>
    <property type="project" value="UniProtKB-KW"/>
</dbReference>
<dbReference type="InterPro" id="IPR041645">
    <property type="entry name" value="ADAMTS_CR_2"/>
</dbReference>
<dbReference type="Gene3D" id="3.40.1620.60">
    <property type="match status" value="1"/>
</dbReference>
<dbReference type="Pfam" id="PF17771">
    <property type="entry name" value="ADAMTS_CR_2"/>
    <property type="match status" value="1"/>
</dbReference>
<dbReference type="AlphaFoldDB" id="A0ABD3VUJ0"/>
<keyword evidence="5" id="KW-0482">Metalloprotease</keyword>
<dbReference type="InterPro" id="IPR001590">
    <property type="entry name" value="Peptidase_M12B"/>
</dbReference>
<dbReference type="PROSITE" id="PS50215">
    <property type="entry name" value="ADAM_MEPRO"/>
    <property type="match status" value="1"/>
</dbReference>
<keyword evidence="3" id="KW-0378">Hydrolase</keyword>
<dbReference type="InterPro" id="IPR024079">
    <property type="entry name" value="MetalloPept_cat_dom_sf"/>
</dbReference>
<keyword evidence="6" id="KW-1015">Disulfide bond</keyword>
<sequence>MLPGPKHLEIVWLKDVTTRFETGKRTHDNLDLPDELTFHLTSKSNALNLNLKRNRGIDPNAEVYVVRTMKDGQPQMEKTLNFKKENLAYYQDTDNGAFLTVKCVKKSSRHCDRVINGNIRIGDKDYDVQVAEDDVTPRSVFDVPDRRGTQYVLREQSNIERSALAERISDATNVNVKHVKQEFKDLRHHFSREENNRNHFRLTNSRNEASYYNGRTKDKRNKQFYWIEMAVMADSSVWDLFESLTEAHQMQTNHVDDITAEASRRIREYFSHIINGVHMRYKEINDPGIEISVTLEKIVIFQKENDIAFQDSLIQLRHGKTYVYADKYLDSIGYRDSNFGLAATHDHIMLFTRHILFDQSIANDGINGRSEFYGICIPGKRISVIEIHDYFDTVHTATHELGHNLGAHHDGEGNAIDCPAEDVFIMTPDLPIFEPGEPYSRNPWLFSKCSLRTFKRTLKLGDCLQNPGIFYNMEEWKNVTAKPPGQAYSYTEQCQLISGPNSVFCGKVSAKICLDLQCTDPTTGQCFDTPFSAARGTTCGSDMWCKEGLCVEQQ</sequence>
<evidence type="ECO:0000259" key="9">
    <source>
        <dbReference type="PROSITE" id="PS50215"/>
    </source>
</evidence>
<dbReference type="PANTHER" id="PTHR11905:SF159">
    <property type="entry name" value="ADAM METALLOPROTEASE"/>
    <property type="match status" value="1"/>
</dbReference>
<organism evidence="10 11">
    <name type="scientific">Sinanodonta woodiana</name>
    <name type="common">Chinese pond mussel</name>
    <name type="synonym">Anodonta woodiana</name>
    <dbReference type="NCBI Taxonomy" id="1069815"/>
    <lineage>
        <taxon>Eukaryota</taxon>
        <taxon>Metazoa</taxon>
        <taxon>Spiralia</taxon>
        <taxon>Lophotrochozoa</taxon>
        <taxon>Mollusca</taxon>
        <taxon>Bivalvia</taxon>
        <taxon>Autobranchia</taxon>
        <taxon>Heteroconchia</taxon>
        <taxon>Palaeoheterodonta</taxon>
        <taxon>Unionida</taxon>
        <taxon>Unionoidea</taxon>
        <taxon>Unionidae</taxon>
        <taxon>Unioninae</taxon>
        <taxon>Sinanodonta</taxon>
    </lineage>
</organism>
<keyword evidence="4 8" id="KW-0862">Zinc</keyword>
<name>A0ABD3VUJ0_SINWO</name>